<feature type="non-terminal residue" evidence="2">
    <location>
        <position position="1"/>
    </location>
</feature>
<sequence>SDGEPDFVVDVPELDTTYEGGDYVYLFLISALPAPQPTSHAVTRSSSSNSASA</sequence>
<reference evidence="2" key="1">
    <citation type="submission" date="2021-02" db="EMBL/GenBank/DDBJ databases">
        <authorList>
            <person name="Nowell W R."/>
        </authorList>
    </citation>
    <scope>NUCLEOTIDE SEQUENCE</scope>
</reference>
<dbReference type="Proteomes" id="UP000681720">
    <property type="component" value="Unassembled WGS sequence"/>
</dbReference>
<dbReference type="EMBL" id="CAJOBJ010111258">
    <property type="protein sequence ID" value="CAF4632701.1"/>
    <property type="molecule type" value="Genomic_DNA"/>
</dbReference>
<dbReference type="AlphaFoldDB" id="A0A8S3C179"/>
<dbReference type="EMBL" id="CAJOBJ010170178">
    <property type="protein sequence ID" value="CAF4879861.1"/>
    <property type="molecule type" value="Genomic_DNA"/>
</dbReference>
<accession>A0A8S3C179</accession>
<protein>
    <submittedName>
        <fullName evidence="2">Uncharacterized protein</fullName>
    </submittedName>
</protein>
<proteinExistence type="predicted"/>
<gene>
    <name evidence="1" type="ORF">GIL414_LOCUS40279</name>
    <name evidence="2" type="ORF">GIL414_LOCUS50801</name>
</gene>
<comment type="caution">
    <text evidence="2">The sequence shown here is derived from an EMBL/GenBank/DDBJ whole genome shotgun (WGS) entry which is preliminary data.</text>
</comment>
<feature type="non-terminal residue" evidence="2">
    <location>
        <position position="53"/>
    </location>
</feature>
<name>A0A8S3C179_9BILA</name>
<organism evidence="2 3">
    <name type="scientific">Rotaria magnacalcarata</name>
    <dbReference type="NCBI Taxonomy" id="392030"/>
    <lineage>
        <taxon>Eukaryota</taxon>
        <taxon>Metazoa</taxon>
        <taxon>Spiralia</taxon>
        <taxon>Gnathifera</taxon>
        <taxon>Rotifera</taxon>
        <taxon>Eurotatoria</taxon>
        <taxon>Bdelloidea</taxon>
        <taxon>Philodinida</taxon>
        <taxon>Philodinidae</taxon>
        <taxon>Rotaria</taxon>
    </lineage>
</organism>
<evidence type="ECO:0000313" key="2">
    <source>
        <dbReference type="EMBL" id="CAF4879861.1"/>
    </source>
</evidence>
<evidence type="ECO:0000313" key="1">
    <source>
        <dbReference type="EMBL" id="CAF4632701.1"/>
    </source>
</evidence>
<evidence type="ECO:0000313" key="3">
    <source>
        <dbReference type="Proteomes" id="UP000681720"/>
    </source>
</evidence>